<sequence length="274" mass="30784">MDFLEILKAVFLGIVEGITEWLPISSTGHMILVDEFIKLNVSQEFMDMFLVVIQLGAILAVVCLYFHKLNPFSPRKSAKQKRDTFSLWGKVLIATIPAGIIGVLFDDQLHELFYNYITVAITLIIYGVAFILVENRNRNRRPLIRNFQQMTWQAALVIGIFQILALIPGTSRSGATIVGAMLIGTSRYVAAEFTFFLAIPVMFGASFIKLLKFGFSYTGMEIGILLTGMVVAFLVSVLAIKFLMGYIKKHDFKAFGWYRIVLGVIVIAYFLLAK</sequence>
<evidence type="ECO:0000256" key="8">
    <source>
        <dbReference type="ARBA" id="ARBA00022960"/>
    </source>
</evidence>
<evidence type="ECO:0000256" key="17">
    <source>
        <dbReference type="HAMAP-Rule" id="MF_01006"/>
    </source>
</evidence>
<name>A0A926CZ53_9FIRM</name>
<keyword evidence="7 17" id="KW-0378">Hydrolase</keyword>
<evidence type="ECO:0000256" key="7">
    <source>
        <dbReference type="ARBA" id="ARBA00022801"/>
    </source>
</evidence>
<dbReference type="PANTHER" id="PTHR30622">
    <property type="entry name" value="UNDECAPRENYL-DIPHOSPHATASE"/>
    <property type="match status" value="1"/>
</dbReference>
<dbReference type="GO" id="GO:0005886">
    <property type="term" value="C:plasma membrane"/>
    <property type="evidence" value="ECO:0007669"/>
    <property type="project" value="UniProtKB-SubCell"/>
</dbReference>
<feature type="transmembrane region" description="Helical" evidence="17">
    <location>
        <begin position="112"/>
        <end position="133"/>
    </location>
</feature>
<accession>A0A926CZ53</accession>
<feature type="transmembrane region" description="Helical" evidence="17">
    <location>
        <begin position="48"/>
        <end position="66"/>
    </location>
</feature>
<feature type="transmembrane region" description="Helical" evidence="17">
    <location>
        <begin position="256"/>
        <end position="273"/>
    </location>
</feature>
<evidence type="ECO:0000256" key="5">
    <source>
        <dbReference type="ARBA" id="ARBA00022475"/>
    </source>
</evidence>
<evidence type="ECO:0000256" key="9">
    <source>
        <dbReference type="ARBA" id="ARBA00022984"/>
    </source>
</evidence>
<dbReference type="GO" id="GO:0071555">
    <property type="term" value="P:cell wall organization"/>
    <property type="evidence" value="ECO:0007669"/>
    <property type="project" value="UniProtKB-KW"/>
</dbReference>
<feature type="transmembrane region" description="Helical" evidence="17">
    <location>
        <begin position="154"/>
        <end position="183"/>
    </location>
</feature>
<feature type="transmembrane region" description="Helical" evidence="17">
    <location>
        <begin position="87"/>
        <end position="106"/>
    </location>
</feature>
<comment type="function">
    <text evidence="17">Catalyzes the dephosphorylation of undecaprenyl diphosphate (UPP). Confers resistance to bacitracin.</text>
</comment>
<protein>
    <recommendedName>
        <fullName evidence="4 17">Undecaprenyl-diphosphatase</fullName>
        <ecNumber evidence="3 17">3.6.1.27</ecNumber>
    </recommendedName>
    <alternativeName>
        <fullName evidence="15 17">Bacitracin resistance protein</fullName>
    </alternativeName>
    <alternativeName>
        <fullName evidence="14 17">Undecaprenyl pyrophosphate phosphatase</fullName>
    </alternativeName>
</protein>
<dbReference type="HAMAP" id="MF_01006">
    <property type="entry name" value="Undec_diphosphatase"/>
    <property type="match status" value="1"/>
</dbReference>
<comment type="caution">
    <text evidence="18">The sequence shown here is derived from an EMBL/GenBank/DDBJ whole genome shotgun (WGS) entry which is preliminary data.</text>
</comment>
<evidence type="ECO:0000256" key="3">
    <source>
        <dbReference type="ARBA" id="ARBA00012374"/>
    </source>
</evidence>
<dbReference type="NCBIfam" id="NF001390">
    <property type="entry name" value="PRK00281.1-4"/>
    <property type="match status" value="1"/>
</dbReference>
<comment type="similarity">
    <text evidence="2 17">Belongs to the UppP family.</text>
</comment>
<reference evidence="18" key="1">
    <citation type="submission" date="2020-08" db="EMBL/GenBank/DDBJ databases">
        <title>Genome public.</title>
        <authorList>
            <person name="Liu C."/>
            <person name="Sun Q."/>
        </authorList>
    </citation>
    <scope>NUCLEOTIDE SEQUENCE</scope>
    <source>
        <strain evidence="18">NSJ-44</strain>
    </source>
</reference>
<evidence type="ECO:0000256" key="13">
    <source>
        <dbReference type="ARBA" id="ARBA00023316"/>
    </source>
</evidence>
<evidence type="ECO:0000256" key="4">
    <source>
        <dbReference type="ARBA" id="ARBA00021581"/>
    </source>
</evidence>
<keyword evidence="10 17" id="KW-1133">Transmembrane helix</keyword>
<keyword evidence="19" id="KW-1185">Reference proteome</keyword>
<feature type="transmembrane region" description="Helical" evidence="17">
    <location>
        <begin position="189"/>
        <end position="211"/>
    </location>
</feature>
<comment type="subcellular location">
    <subcellularLocation>
        <location evidence="1 17">Cell membrane</location>
        <topology evidence="1 17">Multi-pass membrane protein</topology>
    </subcellularLocation>
</comment>
<evidence type="ECO:0000256" key="12">
    <source>
        <dbReference type="ARBA" id="ARBA00023251"/>
    </source>
</evidence>
<evidence type="ECO:0000256" key="11">
    <source>
        <dbReference type="ARBA" id="ARBA00023136"/>
    </source>
</evidence>
<evidence type="ECO:0000256" key="16">
    <source>
        <dbReference type="ARBA" id="ARBA00047594"/>
    </source>
</evidence>
<evidence type="ECO:0000256" key="15">
    <source>
        <dbReference type="ARBA" id="ARBA00032932"/>
    </source>
</evidence>
<proteinExistence type="inferred from homology"/>
<dbReference type="NCBIfam" id="NF001391">
    <property type="entry name" value="PRK00281.1-5"/>
    <property type="match status" value="1"/>
</dbReference>
<evidence type="ECO:0000256" key="10">
    <source>
        <dbReference type="ARBA" id="ARBA00022989"/>
    </source>
</evidence>
<evidence type="ECO:0000313" key="19">
    <source>
        <dbReference type="Proteomes" id="UP000654279"/>
    </source>
</evidence>
<comment type="miscellaneous">
    <text evidence="17">Bacitracin is thought to be involved in the inhibition of peptidoglycan synthesis by sequestering undecaprenyl diphosphate, thereby reducing the pool of lipid carrier available.</text>
</comment>
<evidence type="ECO:0000256" key="2">
    <source>
        <dbReference type="ARBA" id="ARBA00010621"/>
    </source>
</evidence>
<dbReference type="NCBIfam" id="NF001389">
    <property type="entry name" value="PRK00281.1-2"/>
    <property type="match status" value="1"/>
</dbReference>
<dbReference type="GO" id="GO:0008360">
    <property type="term" value="P:regulation of cell shape"/>
    <property type="evidence" value="ECO:0007669"/>
    <property type="project" value="UniProtKB-KW"/>
</dbReference>
<keyword evidence="13 17" id="KW-0961">Cell wall biogenesis/degradation</keyword>
<dbReference type="RefSeq" id="WP_249284426.1">
    <property type="nucleotide sequence ID" value="NZ_JACRSO010000001.1"/>
</dbReference>
<dbReference type="AlphaFoldDB" id="A0A926CZ53"/>
<keyword evidence="6 17" id="KW-0812">Transmembrane</keyword>
<dbReference type="NCBIfam" id="TIGR00753">
    <property type="entry name" value="undec_PP_bacA"/>
    <property type="match status" value="1"/>
</dbReference>
<keyword evidence="11 17" id="KW-0472">Membrane</keyword>
<keyword evidence="5 17" id="KW-1003">Cell membrane</keyword>
<dbReference type="Proteomes" id="UP000654279">
    <property type="component" value="Unassembled WGS sequence"/>
</dbReference>
<dbReference type="EMBL" id="JACRSO010000001">
    <property type="protein sequence ID" value="MBC8528406.1"/>
    <property type="molecule type" value="Genomic_DNA"/>
</dbReference>
<dbReference type="GO" id="GO:0009252">
    <property type="term" value="P:peptidoglycan biosynthetic process"/>
    <property type="evidence" value="ECO:0007669"/>
    <property type="project" value="UniProtKB-KW"/>
</dbReference>
<evidence type="ECO:0000256" key="14">
    <source>
        <dbReference type="ARBA" id="ARBA00032707"/>
    </source>
</evidence>
<gene>
    <name evidence="17" type="primary">uppP</name>
    <name evidence="18" type="ORF">H8699_02995</name>
</gene>
<dbReference type="PANTHER" id="PTHR30622:SF3">
    <property type="entry name" value="UNDECAPRENYL-DIPHOSPHATASE"/>
    <property type="match status" value="1"/>
</dbReference>
<evidence type="ECO:0000256" key="6">
    <source>
        <dbReference type="ARBA" id="ARBA00022692"/>
    </source>
</evidence>
<dbReference type="Pfam" id="PF02673">
    <property type="entry name" value="BacA"/>
    <property type="match status" value="1"/>
</dbReference>
<keyword evidence="9 17" id="KW-0573">Peptidoglycan synthesis</keyword>
<keyword evidence="8 17" id="KW-0133">Cell shape</keyword>
<evidence type="ECO:0000313" key="18">
    <source>
        <dbReference type="EMBL" id="MBC8528406.1"/>
    </source>
</evidence>
<dbReference type="EC" id="3.6.1.27" evidence="3 17"/>
<dbReference type="InterPro" id="IPR003824">
    <property type="entry name" value="UppP"/>
</dbReference>
<comment type="catalytic activity">
    <reaction evidence="16 17">
        <text>di-trans,octa-cis-undecaprenyl diphosphate + H2O = di-trans,octa-cis-undecaprenyl phosphate + phosphate + H(+)</text>
        <dbReference type="Rhea" id="RHEA:28094"/>
        <dbReference type="ChEBI" id="CHEBI:15377"/>
        <dbReference type="ChEBI" id="CHEBI:15378"/>
        <dbReference type="ChEBI" id="CHEBI:43474"/>
        <dbReference type="ChEBI" id="CHEBI:58405"/>
        <dbReference type="ChEBI" id="CHEBI:60392"/>
        <dbReference type="EC" id="3.6.1.27"/>
    </reaction>
</comment>
<evidence type="ECO:0000256" key="1">
    <source>
        <dbReference type="ARBA" id="ARBA00004651"/>
    </source>
</evidence>
<organism evidence="18 19">
    <name type="scientific">Luoshenia tenuis</name>
    <dbReference type="NCBI Taxonomy" id="2763654"/>
    <lineage>
        <taxon>Bacteria</taxon>
        <taxon>Bacillati</taxon>
        <taxon>Bacillota</taxon>
        <taxon>Clostridia</taxon>
        <taxon>Christensenellales</taxon>
        <taxon>Christensenellaceae</taxon>
        <taxon>Luoshenia</taxon>
    </lineage>
</organism>
<dbReference type="GO" id="GO:0050380">
    <property type="term" value="F:undecaprenyl-diphosphatase activity"/>
    <property type="evidence" value="ECO:0007669"/>
    <property type="project" value="UniProtKB-UniRule"/>
</dbReference>
<dbReference type="GO" id="GO:0046677">
    <property type="term" value="P:response to antibiotic"/>
    <property type="evidence" value="ECO:0007669"/>
    <property type="project" value="UniProtKB-UniRule"/>
</dbReference>
<feature type="transmembrane region" description="Helical" evidence="17">
    <location>
        <begin position="223"/>
        <end position="244"/>
    </location>
</feature>
<keyword evidence="12 17" id="KW-0046">Antibiotic resistance</keyword>